<dbReference type="EMBL" id="CP009451">
    <property type="protein sequence ID" value="AIR06787.1"/>
    <property type="molecule type" value="Genomic_DNA"/>
</dbReference>
<proteinExistence type="predicted"/>
<dbReference type="OrthoDB" id="197283at2"/>
<sequence>MTHAITFIETTLFTRQIKQLATDDELSALQKELIGSPEKGDLIQKTGGLRKIRMATGVRGKSGGARVVYFLATAEVIWLIMAWPKNIKEDLTAAEKTELRKLTTLLKGKIEHEFF</sequence>
<dbReference type="Pfam" id="PF06296">
    <property type="entry name" value="RelE"/>
    <property type="match status" value="1"/>
</dbReference>
<dbReference type="InterPro" id="IPR009387">
    <property type="entry name" value="HigB-2"/>
</dbReference>
<reference evidence="1 2" key="1">
    <citation type="submission" date="2014-09" db="EMBL/GenBank/DDBJ databases">
        <title>Cedecea neteri SSMD04 Genome Sequencing.</title>
        <authorList>
            <person name="Tan J.-Y."/>
        </authorList>
    </citation>
    <scope>NUCLEOTIDE SEQUENCE [LARGE SCALE GENOMIC DNA]</scope>
    <source>
        <strain evidence="1 2">SSMD04</strain>
    </source>
</reference>
<dbReference type="RefSeq" id="WP_038481060.1">
    <property type="nucleotide sequence ID" value="NZ_CP009451.1"/>
</dbReference>
<keyword evidence="2" id="KW-1185">Reference proteome</keyword>
<evidence type="ECO:0000313" key="1">
    <source>
        <dbReference type="EMBL" id="AIR06787.1"/>
    </source>
</evidence>
<dbReference type="PIRSF" id="PIRSF039032">
    <property type="entry name" value="HigB-2"/>
    <property type="match status" value="1"/>
</dbReference>
<evidence type="ECO:0000313" key="2">
    <source>
        <dbReference type="Proteomes" id="UP000029481"/>
    </source>
</evidence>
<gene>
    <name evidence="1" type="ORF">JT31_19850</name>
</gene>
<dbReference type="AlphaFoldDB" id="A0A089Q280"/>
<dbReference type="Proteomes" id="UP000029481">
    <property type="component" value="Chromosome"/>
</dbReference>
<accession>A0A089Q280</accession>
<name>A0A089Q280_9ENTR</name>
<dbReference type="KEGG" id="cnt:JT31_19850"/>
<protein>
    <submittedName>
        <fullName evidence="1">Toxin RelE</fullName>
    </submittedName>
</protein>
<organism evidence="1 2">
    <name type="scientific">Cedecea neteri</name>
    <dbReference type="NCBI Taxonomy" id="158822"/>
    <lineage>
        <taxon>Bacteria</taxon>
        <taxon>Pseudomonadati</taxon>
        <taxon>Pseudomonadota</taxon>
        <taxon>Gammaproteobacteria</taxon>
        <taxon>Enterobacterales</taxon>
        <taxon>Enterobacteriaceae</taxon>
        <taxon>Cedecea</taxon>
    </lineage>
</organism>